<feature type="non-terminal residue" evidence="5">
    <location>
        <position position="275"/>
    </location>
</feature>
<feature type="non-terminal residue" evidence="5">
    <location>
        <position position="1"/>
    </location>
</feature>
<evidence type="ECO:0000256" key="3">
    <source>
        <dbReference type="ARBA" id="ARBA00022729"/>
    </source>
</evidence>
<dbReference type="AlphaFoldDB" id="X0TSJ4"/>
<dbReference type="EMBL" id="BARS01019460">
    <property type="protein sequence ID" value="GAF91147.1"/>
    <property type="molecule type" value="Genomic_DNA"/>
</dbReference>
<dbReference type="InterPro" id="IPR013783">
    <property type="entry name" value="Ig-like_fold"/>
</dbReference>
<dbReference type="InterPro" id="IPR033764">
    <property type="entry name" value="Sdr_B"/>
</dbReference>
<keyword evidence="3" id="KW-0732">Signal</keyword>
<protein>
    <recommendedName>
        <fullName evidence="4">SD-repeat containing protein B domain-containing protein</fullName>
    </recommendedName>
</protein>
<evidence type="ECO:0000256" key="1">
    <source>
        <dbReference type="ARBA" id="ARBA00004613"/>
    </source>
</evidence>
<name>X0TSJ4_9ZZZZ</name>
<evidence type="ECO:0000256" key="2">
    <source>
        <dbReference type="ARBA" id="ARBA00022525"/>
    </source>
</evidence>
<dbReference type="Gene3D" id="2.60.40.10">
    <property type="entry name" value="Immunoglobulins"/>
    <property type="match status" value="1"/>
</dbReference>
<evidence type="ECO:0000259" key="4">
    <source>
        <dbReference type="Pfam" id="PF17210"/>
    </source>
</evidence>
<keyword evidence="2" id="KW-0964">Secreted</keyword>
<feature type="domain" description="SD-repeat containing protein B" evidence="4">
    <location>
        <begin position="165"/>
        <end position="235"/>
    </location>
</feature>
<dbReference type="Pfam" id="PF17210">
    <property type="entry name" value="SdrD_B"/>
    <property type="match status" value="1"/>
</dbReference>
<proteinExistence type="predicted"/>
<dbReference type="SUPFAM" id="SSF117074">
    <property type="entry name" value="Hypothetical protein PA1324"/>
    <property type="match status" value="1"/>
</dbReference>
<gene>
    <name evidence="5" type="ORF">S01H1_31535</name>
</gene>
<accession>X0TSJ4</accession>
<reference evidence="5" key="1">
    <citation type="journal article" date="2014" name="Front. Microbiol.">
        <title>High frequency of phylogenetically diverse reductive dehalogenase-homologous genes in deep subseafloor sedimentary metagenomes.</title>
        <authorList>
            <person name="Kawai M."/>
            <person name="Futagami T."/>
            <person name="Toyoda A."/>
            <person name="Takaki Y."/>
            <person name="Nishi S."/>
            <person name="Hori S."/>
            <person name="Arai W."/>
            <person name="Tsubouchi T."/>
            <person name="Morono Y."/>
            <person name="Uchiyama I."/>
            <person name="Ito T."/>
            <person name="Fujiyama A."/>
            <person name="Inagaki F."/>
            <person name="Takami H."/>
        </authorList>
    </citation>
    <scope>NUCLEOTIDE SEQUENCE</scope>
    <source>
        <strain evidence="5">Expedition CK06-06</strain>
    </source>
</reference>
<comment type="subcellular location">
    <subcellularLocation>
        <location evidence="1">Secreted</location>
    </subcellularLocation>
</comment>
<sequence length="275" mass="29358">TPNYTAICGNLHSSGYSIPVDVPDDPFVSTHGSTQDRIDAYEAEFGNRQIKIYGDQPITAAGMTLSHTVVDGGDTVDSDIEYVLTWTSNSTQILIEMAGHLAMSGSTMFNPIAWGPYLGSSHVSGGPYHFKLGELDGASLGSDDNPIKDVVGQPPLVSTVIAHKFNDLNGNGVQDSGEPALKDWTMTLYEGPSCSNRTVASRTTNLLGDAVFHDLVAGTYSVRETLEAGWTNTSALCQQVTVGYCETWVLNFSNVRVEPEIDVTKTASPDSGAES</sequence>
<evidence type="ECO:0000313" key="5">
    <source>
        <dbReference type="EMBL" id="GAF91147.1"/>
    </source>
</evidence>
<comment type="caution">
    <text evidence="5">The sequence shown here is derived from an EMBL/GenBank/DDBJ whole genome shotgun (WGS) entry which is preliminary data.</text>
</comment>
<dbReference type="GO" id="GO:0005576">
    <property type="term" value="C:extracellular region"/>
    <property type="evidence" value="ECO:0007669"/>
    <property type="project" value="UniProtKB-SubCell"/>
</dbReference>
<organism evidence="5">
    <name type="scientific">marine sediment metagenome</name>
    <dbReference type="NCBI Taxonomy" id="412755"/>
    <lineage>
        <taxon>unclassified sequences</taxon>
        <taxon>metagenomes</taxon>
        <taxon>ecological metagenomes</taxon>
    </lineage>
</organism>